<evidence type="ECO:0000313" key="1">
    <source>
        <dbReference type="EMBL" id="CAD7224380.1"/>
    </source>
</evidence>
<dbReference type="EMBL" id="OB660359">
    <property type="protein sequence ID" value="CAD7224380.1"/>
    <property type="molecule type" value="Genomic_DNA"/>
</dbReference>
<dbReference type="AlphaFoldDB" id="A0A7R8W406"/>
<sequence>MGGLSVEDKHQGRLRGVNFGFGIAGPSHPTVGVPITLVGAHDTRYRCTAELGIVGGPFRSSGGKSNLSPSSLPRRVKNMAQYSYFMVWRQPIPSISSDGGPSRIRWNVVAVAKGVVVVVVRAAERKPN</sequence>
<gene>
    <name evidence="1" type="ORF">CTOB1V02_LOCUS2345</name>
</gene>
<proteinExistence type="predicted"/>
<name>A0A7R8W406_9CRUS</name>
<accession>A0A7R8W406</accession>
<organism evidence="1">
    <name type="scientific">Cyprideis torosa</name>
    <dbReference type="NCBI Taxonomy" id="163714"/>
    <lineage>
        <taxon>Eukaryota</taxon>
        <taxon>Metazoa</taxon>
        <taxon>Ecdysozoa</taxon>
        <taxon>Arthropoda</taxon>
        <taxon>Crustacea</taxon>
        <taxon>Oligostraca</taxon>
        <taxon>Ostracoda</taxon>
        <taxon>Podocopa</taxon>
        <taxon>Podocopida</taxon>
        <taxon>Cytherocopina</taxon>
        <taxon>Cytheroidea</taxon>
        <taxon>Cytherideidae</taxon>
        <taxon>Cyprideis</taxon>
    </lineage>
</organism>
<reference evidence="1" key="1">
    <citation type="submission" date="2020-11" db="EMBL/GenBank/DDBJ databases">
        <authorList>
            <person name="Tran Van P."/>
        </authorList>
    </citation>
    <scope>NUCLEOTIDE SEQUENCE</scope>
</reference>
<protein>
    <submittedName>
        <fullName evidence="1">Uncharacterized protein</fullName>
    </submittedName>
</protein>